<accession>A0A917V1W3</accession>
<sequence>MDLVDGWYHVRMALERALDDLFALDPRAFVEFDSVVGTEDMEALGYVRNFPHLTCLMCSLPPARLGAFSKGEERLSRGYQAVDVDFALLPAACYKIYLGLRGRRLDAERVVGCIAKCFRHEDKPLDAYRAVNFTMKEYVHLGSAQAAQAHLEAGAARIDALMRHLGLAYGTETASDPFFDATTSVAVMSRLMPTKREIVYDGHAVSSLNYHRNYFGDKFDIRLGEEPVHTSCVAFGIERWMAMLAERFGEAAAAEEALRGFEAGQAA</sequence>
<dbReference type="RefSeq" id="WP_188908213.1">
    <property type="nucleotide sequence ID" value="NZ_BMMF01000001.1"/>
</dbReference>
<protein>
    <submittedName>
        <fullName evidence="1">Uncharacterized protein</fullName>
    </submittedName>
</protein>
<name>A0A917V1W3_9HYPH</name>
<dbReference type="SUPFAM" id="SSF55681">
    <property type="entry name" value="Class II aaRS and biotin synthetases"/>
    <property type="match status" value="1"/>
</dbReference>
<reference evidence="1 2" key="1">
    <citation type="journal article" date="2014" name="Int. J. Syst. Evol. Microbiol.">
        <title>Complete genome sequence of Corynebacterium casei LMG S-19264T (=DSM 44701T), isolated from a smear-ripened cheese.</title>
        <authorList>
            <consortium name="US DOE Joint Genome Institute (JGI-PGF)"/>
            <person name="Walter F."/>
            <person name="Albersmeier A."/>
            <person name="Kalinowski J."/>
            <person name="Ruckert C."/>
        </authorList>
    </citation>
    <scope>NUCLEOTIDE SEQUENCE [LARGE SCALE GENOMIC DNA]</scope>
    <source>
        <strain evidence="1 2">CGMCC 1.9161</strain>
    </source>
</reference>
<dbReference type="Proteomes" id="UP000600449">
    <property type="component" value="Unassembled WGS sequence"/>
</dbReference>
<dbReference type="AlphaFoldDB" id="A0A917V1W3"/>
<keyword evidence="2" id="KW-1185">Reference proteome</keyword>
<dbReference type="Gene3D" id="3.30.930.10">
    <property type="entry name" value="Bira Bifunctional Protein, Domain 2"/>
    <property type="match status" value="1"/>
</dbReference>
<gene>
    <name evidence="1" type="ORF">GCM10011322_00300</name>
</gene>
<proteinExistence type="predicted"/>
<dbReference type="EMBL" id="BMMF01000001">
    <property type="protein sequence ID" value="GGK17559.1"/>
    <property type="molecule type" value="Genomic_DNA"/>
</dbReference>
<evidence type="ECO:0000313" key="1">
    <source>
        <dbReference type="EMBL" id="GGK17559.1"/>
    </source>
</evidence>
<evidence type="ECO:0000313" key="2">
    <source>
        <dbReference type="Proteomes" id="UP000600449"/>
    </source>
</evidence>
<comment type="caution">
    <text evidence="1">The sequence shown here is derived from an EMBL/GenBank/DDBJ whole genome shotgun (WGS) entry which is preliminary data.</text>
</comment>
<organism evidence="1 2">
    <name type="scientific">Salinarimonas ramus</name>
    <dbReference type="NCBI Taxonomy" id="690164"/>
    <lineage>
        <taxon>Bacteria</taxon>
        <taxon>Pseudomonadati</taxon>
        <taxon>Pseudomonadota</taxon>
        <taxon>Alphaproteobacteria</taxon>
        <taxon>Hyphomicrobiales</taxon>
        <taxon>Salinarimonadaceae</taxon>
        <taxon>Salinarimonas</taxon>
    </lineage>
</organism>
<dbReference type="InterPro" id="IPR045864">
    <property type="entry name" value="aa-tRNA-synth_II/BPL/LPL"/>
</dbReference>